<dbReference type="GO" id="GO:0016899">
    <property type="term" value="F:oxidoreductase activity, acting on the CH-OH group of donors, oxygen as acceptor"/>
    <property type="evidence" value="ECO:0007669"/>
    <property type="project" value="InterPro"/>
</dbReference>
<feature type="compositionally biased region" description="Polar residues" evidence="2">
    <location>
        <begin position="522"/>
        <end position="537"/>
    </location>
</feature>
<protein>
    <recommendedName>
        <fullName evidence="4">FAD-binding PCMH-type domain-containing protein</fullName>
    </recommendedName>
</protein>
<dbReference type="InterPro" id="IPR010031">
    <property type="entry name" value="FAD_lactone_oxidase-like"/>
</dbReference>
<dbReference type="InterPro" id="IPR016169">
    <property type="entry name" value="FAD-bd_PCMH_sub2"/>
</dbReference>
<accession>D8TH10</accession>
<keyword evidence="3" id="KW-0472">Membrane</keyword>
<comment type="cofactor">
    <cofactor evidence="1">
        <name>FAD</name>
        <dbReference type="ChEBI" id="CHEBI:57692"/>
    </cofactor>
</comment>
<keyword evidence="3" id="KW-0812">Transmembrane</keyword>
<evidence type="ECO:0000256" key="1">
    <source>
        <dbReference type="ARBA" id="ARBA00001974"/>
    </source>
</evidence>
<name>D8TH10_VOLCA</name>
<dbReference type="PANTHER" id="PTHR43762">
    <property type="entry name" value="L-GULONOLACTONE OXIDASE"/>
    <property type="match status" value="1"/>
</dbReference>
<feature type="region of interest" description="Disordered" evidence="2">
    <location>
        <begin position="518"/>
        <end position="537"/>
    </location>
</feature>
<dbReference type="SUPFAM" id="SSF56176">
    <property type="entry name" value="FAD-binding/transporter-associated domain-like"/>
    <property type="match status" value="1"/>
</dbReference>
<reference evidence="5 6" key="1">
    <citation type="journal article" date="2010" name="Science">
        <title>Genomic analysis of organismal complexity in the multicellular green alga Volvox carteri.</title>
        <authorList>
            <person name="Prochnik S.E."/>
            <person name="Umen J."/>
            <person name="Nedelcu A.M."/>
            <person name="Hallmann A."/>
            <person name="Miller S.M."/>
            <person name="Nishii I."/>
            <person name="Ferris P."/>
            <person name="Kuo A."/>
            <person name="Mitros T."/>
            <person name="Fritz-Laylin L.K."/>
            <person name="Hellsten U."/>
            <person name="Chapman J."/>
            <person name="Simakov O."/>
            <person name="Rensing S.A."/>
            <person name="Terry A."/>
            <person name="Pangilinan J."/>
            <person name="Kapitonov V."/>
            <person name="Jurka J."/>
            <person name="Salamov A."/>
            <person name="Shapiro H."/>
            <person name="Schmutz J."/>
            <person name="Grimwood J."/>
            <person name="Lindquist E."/>
            <person name="Lucas S."/>
            <person name="Grigoriev I.V."/>
            <person name="Schmitt R."/>
            <person name="Kirk D."/>
            <person name="Rokhsar D.S."/>
        </authorList>
    </citation>
    <scope>NUCLEOTIDE SEQUENCE [LARGE SCALE GENOMIC DNA]</scope>
    <source>
        <strain evidence="6">f. Nagariensis / Eve</strain>
    </source>
</reference>
<evidence type="ECO:0000256" key="3">
    <source>
        <dbReference type="SAM" id="Phobius"/>
    </source>
</evidence>
<dbReference type="Gene3D" id="3.30.465.10">
    <property type="match status" value="1"/>
</dbReference>
<evidence type="ECO:0000259" key="4">
    <source>
        <dbReference type="PROSITE" id="PS51387"/>
    </source>
</evidence>
<dbReference type="Pfam" id="PF01565">
    <property type="entry name" value="FAD_binding_4"/>
    <property type="match status" value="1"/>
</dbReference>
<feature type="compositionally biased region" description="Low complexity" evidence="2">
    <location>
        <begin position="462"/>
        <end position="486"/>
    </location>
</feature>
<organism evidence="6">
    <name type="scientific">Volvox carteri f. nagariensis</name>
    <dbReference type="NCBI Taxonomy" id="3068"/>
    <lineage>
        <taxon>Eukaryota</taxon>
        <taxon>Viridiplantae</taxon>
        <taxon>Chlorophyta</taxon>
        <taxon>core chlorophytes</taxon>
        <taxon>Chlorophyceae</taxon>
        <taxon>CS clade</taxon>
        <taxon>Chlamydomonadales</taxon>
        <taxon>Volvocaceae</taxon>
        <taxon>Volvox</taxon>
    </lineage>
</organism>
<dbReference type="InParanoid" id="D8TH10"/>
<feature type="compositionally biased region" description="Polar residues" evidence="2">
    <location>
        <begin position="619"/>
        <end position="637"/>
    </location>
</feature>
<dbReference type="PROSITE" id="PS51387">
    <property type="entry name" value="FAD_PCMH"/>
    <property type="match status" value="1"/>
</dbReference>
<dbReference type="InterPro" id="IPR006094">
    <property type="entry name" value="Oxid_FAD_bind_N"/>
</dbReference>
<sequence length="910" mass="97146">MGLSRRLVRPLRGIVRAEAVVGAGVGVRNPARRPARMTVSTSALALCAAVLTAIGTAAWLVLLGVASPPAANGFVPWDLTNFQNEYACDNTTVRIVRPRTVQQVQAAVRRHSNIIAVGGGWSWNQGFFCASNGSAPFTPDGYRWVNSSASNGHNGSSNSGYGVLSNWRSSPAPNGPANIVMQTMRPLRIEVNETEESVTVDAGIRTIDLLRYLAAYVTPSAPAGWTLPAFPWFVFQTLGGAVSTNTHGSSLKHSSLSSQVLALTMVLADGSTRTFSSETDPFLMRAVRVGVGKLGIITHIKFRIMREVPVTRTIRRLASTEFLELLRSAQDQWNTNGSLPEWMDETEWFWVPQRHEFLMVTFTRGDISEAAKRLEVLRGYALAGPENTTAYNTSLALLEQAKDLRNVTVDVFPLLGNVTFDPVTNIADIALPVLRQLNDTVLNVPWQQAPAAGAGAGAVPTGSDAGRSAAAADKSSPAVAAMAGPTTPAPRPSAPRVSRPSASLDALIAAVAASRLPKPADNVSTPANATTDTNASMAVNATAPAATPTPTEEPEVVAAGTVTAVPLPPTSPSTSSGPGIIDGAAPAAKDPSKVSSPDTNSQNGMVSLFRARSDPIASKATSRQRSTINGSGASTASLNEAGEGEVWSIPQRRPATVFYGLANMADAYIDISRSGVYSVAANATKESQSSYLFQPESILEINIRRVTYDQLEVAMPVSSMADCWKGLLELLYGADNLDGTEYNGTASPLSIISKLGNNTNGTSLIGPDGRPDYGFRSNPLVRTTGNEDGLLSPSGGQPHMWLNIEDYLYYNRPMRRTNVVFKALVGYLRSDPRCGKAGLSGAGARLHWGKSGKFRDSAPDRWNWNGVNLERCCMPDRGFLRPEEDPKCVCKVTQPRAAETCPPPPYYTYR</sequence>
<gene>
    <name evidence="5" type="ORF">VOLCADRAFT_85802</name>
</gene>
<keyword evidence="6" id="KW-1185">Reference proteome</keyword>
<feature type="compositionally biased region" description="Low complexity" evidence="2">
    <location>
        <begin position="572"/>
        <end position="589"/>
    </location>
</feature>
<dbReference type="eggNOG" id="KOG4730">
    <property type="taxonomic scope" value="Eukaryota"/>
</dbReference>
<dbReference type="InterPro" id="IPR036318">
    <property type="entry name" value="FAD-bd_PCMH-like_sf"/>
</dbReference>
<dbReference type="InterPro" id="IPR016166">
    <property type="entry name" value="FAD-bd_PCMH"/>
</dbReference>
<feature type="region of interest" description="Disordered" evidence="2">
    <location>
        <begin position="566"/>
        <end position="637"/>
    </location>
</feature>
<feature type="transmembrane region" description="Helical" evidence="3">
    <location>
        <begin position="43"/>
        <end position="66"/>
    </location>
</feature>
<evidence type="ECO:0000313" key="6">
    <source>
        <dbReference type="Proteomes" id="UP000001058"/>
    </source>
</evidence>
<dbReference type="Proteomes" id="UP000001058">
    <property type="component" value="Unassembled WGS sequence"/>
</dbReference>
<dbReference type="EMBL" id="GL378323">
    <property type="protein sequence ID" value="EFJ52629.1"/>
    <property type="molecule type" value="Genomic_DNA"/>
</dbReference>
<feature type="domain" description="FAD-binding PCMH-type" evidence="4">
    <location>
        <begin position="88"/>
        <end position="307"/>
    </location>
</feature>
<evidence type="ECO:0000313" key="5">
    <source>
        <dbReference type="EMBL" id="EFJ52629.1"/>
    </source>
</evidence>
<dbReference type="AlphaFoldDB" id="D8TH10"/>
<dbReference type="KEGG" id="vcn:VOLCADRAFT_85802"/>
<dbReference type="OrthoDB" id="610608at2759"/>
<dbReference type="InterPro" id="IPR016167">
    <property type="entry name" value="FAD-bd_PCMH_sub1"/>
</dbReference>
<dbReference type="PANTHER" id="PTHR43762:SF5">
    <property type="entry name" value="FAD-BINDING PCMH-TYPE DOMAIN-CONTAINING PROTEIN"/>
    <property type="match status" value="1"/>
</dbReference>
<keyword evidence="3" id="KW-1133">Transmembrane helix</keyword>
<dbReference type="Gene3D" id="3.30.43.10">
    <property type="entry name" value="Uridine Diphospho-n-acetylenolpyruvylglucosamine Reductase, domain 2"/>
    <property type="match status" value="1"/>
</dbReference>
<evidence type="ECO:0000256" key="2">
    <source>
        <dbReference type="SAM" id="MobiDB-lite"/>
    </source>
</evidence>
<dbReference type="RefSeq" id="XP_002945634.1">
    <property type="nucleotide sequence ID" value="XM_002945588.1"/>
</dbReference>
<feature type="compositionally biased region" description="Polar residues" evidence="2">
    <location>
        <begin position="593"/>
        <end position="605"/>
    </location>
</feature>
<proteinExistence type="predicted"/>
<feature type="region of interest" description="Disordered" evidence="2">
    <location>
        <begin position="452"/>
        <end position="501"/>
    </location>
</feature>
<dbReference type="GeneID" id="9624318"/>
<dbReference type="STRING" id="3068.D8TH10"/>
<dbReference type="GO" id="GO:0071949">
    <property type="term" value="F:FAD binding"/>
    <property type="evidence" value="ECO:0007669"/>
    <property type="project" value="InterPro"/>
</dbReference>